<dbReference type="Pfam" id="PF14223">
    <property type="entry name" value="Retrotran_gag_2"/>
    <property type="match status" value="1"/>
</dbReference>
<gene>
    <name evidence="2" type="ORF">Hypma_009673</name>
</gene>
<evidence type="ECO:0000256" key="1">
    <source>
        <dbReference type="SAM" id="MobiDB-lite"/>
    </source>
</evidence>
<evidence type="ECO:0000313" key="2">
    <source>
        <dbReference type="EMBL" id="RDB23166.1"/>
    </source>
</evidence>
<evidence type="ECO:0008006" key="4">
    <source>
        <dbReference type="Google" id="ProtNLM"/>
    </source>
</evidence>
<feature type="region of interest" description="Disordered" evidence="1">
    <location>
        <begin position="281"/>
        <end position="320"/>
    </location>
</feature>
<accession>A0A369JWS0</accession>
<organism evidence="2 3">
    <name type="scientific">Hypsizygus marmoreus</name>
    <name type="common">White beech mushroom</name>
    <name type="synonym">Agaricus marmoreus</name>
    <dbReference type="NCBI Taxonomy" id="39966"/>
    <lineage>
        <taxon>Eukaryota</taxon>
        <taxon>Fungi</taxon>
        <taxon>Dikarya</taxon>
        <taxon>Basidiomycota</taxon>
        <taxon>Agaricomycotina</taxon>
        <taxon>Agaricomycetes</taxon>
        <taxon>Agaricomycetidae</taxon>
        <taxon>Agaricales</taxon>
        <taxon>Tricholomatineae</taxon>
        <taxon>Lyophyllaceae</taxon>
        <taxon>Hypsizygus</taxon>
    </lineage>
</organism>
<reference evidence="2" key="1">
    <citation type="submission" date="2018-04" db="EMBL/GenBank/DDBJ databases">
        <title>Whole genome sequencing of Hypsizygus marmoreus.</title>
        <authorList>
            <person name="Choi I.-G."/>
            <person name="Min B."/>
            <person name="Kim J.-G."/>
            <person name="Kim S."/>
            <person name="Oh Y.-L."/>
            <person name="Kong W.-S."/>
            <person name="Park H."/>
            <person name="Jeong J."/>
            <person name="Song E.-S."/>
        </authorList>
    </citation>
    <scope>NUCLEOTIDE SEQUENCE [LARGE SCALE GENOMIC DNA]</scope>
    <source>
        <strain evidence="2">51987-8</strain>
    </source>
</reference>
<sequence>MAVTPTVLSTDLSHPSIQAHTYRTPFTKDALSKDKGNYRQWARDMQVCLTFNVVGAYVLDPPSEPNSMVELRTHANWKANNSLAWSIIFAAVDNLESEFIAEIPNAKEAWNALKKRHEQETPMKQVSLLHRAMVGTWTSETEDIAAELQKIIQDASCTFAMGKLTRDLYIAVCVLNHLSDDFAHIRSILNHDLAAATEAKPITVSDLHRYIDQEQDVRRNSKEKNATSAIALAARTSSHSSKSSSGAYCSACKMPGHSIKYCVGPDGEMKGKTVMEAKAARQRDLNAKRTGSSNTIPKSSTAPKVKVTAKDKNGAGHSVTVYDSNSPATYDNVVL</sequence>
<dbReference type="AlphaFoldDB" id="A0A369JWS0"/>
<dbReference type="Proteomes" id="UP000076154">
    <property type="component" value="Unassembled WGS sequence"/>
</dbReference>
<comment type="caution">
    <text evidence="2">The sequence shown here is derived from an EMBL/GenBank/DDBJ whole genome shotgun (WGS) entry which is preliminary data.</text>
</comment>
<feature type="compositionally biased region" description="Polar residues" evidence="1">
    <location>
        <begin position="289"/>
        <end position="302"/>
    </location>
</feature>
<name>A0A369JWS0_HYPMA</name>
<dbReference type="STRING" id="39966.A0A369JWS0"/>
<dbReference type="OrthoDB" id="2941894at2759"/>
<dbReference type="EMBL" id="LUEZ02000047">
    <property type="protein sequence ID" value="RDB23166.1"/>
    <property type="molecule type" value="Genomic_DNA"/>
</dbReference>
<dbReference type="InParanoid" id="A0A369JWS0"/>
<protein>
    <recommendedName>
        <fullName evidence="4">Retrotransposon Copia-like N-terminal domain-containing protein</fullName>
    </recommendedName>
</protein>
<evidence type="ECO:0000313" key="3">
    <source>
        <dbReference type="Proteomes" id="UP000076154"/>
    </source>
</evidence>
<keyword evidence="3" id="KW-1185">Reference proteome</keyword>
<proteinExistence type="predicted"/>